<gene>
    <name evidence="13" type="ORF">DIW82_10200</name>
</gene>
<keyword evidence="7 9" id="KW-0239">DNA-directed DNA polymerase</keyword>
<dbReference type="Gene3D" id="3.10.150.10">
    <property type="entry name" value="DNA Polymerase III, subunit A, domain 2"/>
    <property type="match status" value="3"/>
</dbReference>
<comment type="similarity">
    <text evidence="2 9">Belongs to the beta sliding clamp family.</text>
</comment>
<dbReference type="GO" id="GO:0006271">
    <property type="term" value="P:DNA strand elongation involved in DNA replication"/>
    <property type="evidence" value="ECO:0007669"/>
    <property type="project" value="TreeGrafter"/>
</dbReference>
<comment type="subcellular location">
    <subcellularLocation>
        <location evidence="1 9">Cytoplasm</location>
    </subcellularLocation>
</comment>
<evidence type="ECO:0000256" key="3">
    <source>
        <dbReference type="ARBA" id="ARBA00022490"/>
    </source>
</evidence>
<dbReference type="Pfam" id="PF02767">
    <property type="entry name" value="DNA_pol3_beta_2"/>
    <property type="match status" value="1"/>
</dbReference>
<feature type="domain" description="DNA polymerase III beta sliding clamp C-terminal" evidence="12">
    <location>
        <begin position="261"/>
        <end position="368"/>
    </location>
</feature>
<dbReference type="GO" id="GO:0003677">
    <property type="term" value="F:DNA binding"/>
    <property type="evidence" value="ECO:0007669"/>
    <property type="project" value="UniProtKB-UniRule"/>
</dbReference>
<dbReference type="InterPro" id="IPR022637">
    <property type="entry name" value="DNA_polIII_beta_cen"/>
</dbReference>
<evidence type="ECO:0000256" key="7">
    <source>
        <dbReference type="ARBA" id="ARBA00022932"/>
    </source>
</evidence>
<organism evidence="13 14">
    <name type="scientific">Corynebacterium nuruki</name>
    <dbReference type="NCBI Taxonomy" id="1032851"/>
    <lineage>
        <taxon>Bacteria</taxon>
        <taxon>Bacillati</taxon>
        <taxon>Actinomycetota</taxon>
        <taxon>Actinomycetes</taxon>
        <taxon>Mycobacteriales</taxon>
        <taxon>Corynebacteriaceae</taxon>
        <taxon>Corynebacterium</taxon>
    </lineage>
</organism>
<accession>A0A3D4T1H9</accession>
<dbReference type="FunFam" id="3.10.150.10:FF:000005">
    <property type="entry name" value="Beta sliding clamp"/>
    <property type="match status" value="1"/>
</dbReference>
<dbReference type="InterPro" id="IPR001001">
    <property type="entry name" value="DNA_polIII_beta"/>
</dbReference>
<keyword evidence="5 9" id="KW-0548">Nucleotidyltransferase</keyword>
<name>A0A3D4T1H9_9CORY</name>
<evidence type="ECO:0000259" key="11">
    <source>
        <dbReference type="Pfam" id="PF02767"/>
    </source>
</evidence>
<evidence type="ECO:0000259" key="10">
    <source>
        <dbReference type="Pfam" id="PF00712"/>
    </source>
</evidence>
<dbReference type="GO" id="GO:0003887">
    <property type="term" value="F:DNA-directed DNA polymerase activity"/>
    <property type="evidence" value="ECO:0007669"/>
    <property type="project" value="UniProtKB-UniRule"/>
</dbReference>
<dbReference type="GO" id="GO:0008408">
    <property type="term" value="F:3'-5' exonuclease activity"/>
    <property type="evidence" value="ECO:0007669"/>
    <property type="project" value="InterPro"/>
</dbReference>
<sequence length="396" mass="42318">MAEDQAGQQSVSFTVAKDDFSSALSWVARSLPSRASQPILRGVLIEATDEGLQLSGFDREVSTKVRVSADVAEPGRVLVAGRLAANIISALPDKPVRLDYDGTKVLVNCGNSHFELPAMTIDDYPVLPDFPPVAGTLDPDLFAEVVGQVAVAAGRDDTLPMLTGIRVEIDGEHLVLAATDRFRLAVRTVDWAPARADLTAELLIPAKTLADTTKTLESGDPVEIALNTEDSAGRHLLGIATNDRRSTTRLIDADFPKFRPLLPKSNNALATVEIAPLLDAIRRVALVTEGNSQIRMSFDEGMLTLSAGGSDIGVAEEQLPCAFAGEPLVIAFNPGYLKDGLGAIHTDRVVFGFTQPSRPAIMFPESDDLPEAGPDGTFPTPETPFIYLLMPVRLPG</sequence>
<dbReference type="GO" id="GO:0009360">
    <property type="term" value="C:DNA polymerase III complex"/>
    <property type="evidence" value="ECO:0007669"/>
    <property type="project" value="InterPro"/>
</dbReference>
<evidence type="ECO:0000256" key="1">
    <source>
        <dbReference type="ARBA" id="ARBA00004496"/>
    </source>
</evidence>
<dbReference type="EMBL" id="DQID01000261">
    <property type="protein sequence ID" value="HCT15127.1"/>
    <property type="molecule type" value="Genomic_DNA"/>
</dbReference>
<dbReference type="AlphaFoldDB" id="A0A3D4T1H9"/>
<feature type="domain" description="DNA polymerase III beta sliding clamp central" evidence="11">
    <location>
        <begin position="137"/>
        <end position="257"/>
    </location>
</feature>
<evidence type="ECO:0000256" key="5">
    <source>
        <dbReference type="ARBA" id="ARBA00022695"/>
    </source>
</evidence>
<dbReference type="SUPFAM" id="SSF55979">
    <property type="entry name" value="DNA clamp"/>
    <property type="match status" value="3"/>
</dbReference>
<dbReference type="Pfam" id="PF02768">
    <property type="entry name" value="DNA_pol3_beta_3"/>
    <property type="match status" value="1"/>
</dbReference>
<evidence type="ECO:0000256" key="2">
    <source>
        <dbReference type="ARBA" id="ARBA00010752"/>
    </source>
</evidence>
<dbReference type="NCBIfam" id="TIGR00663">
    <property type="entry name" value="dnan"/>
    <property type="match status" value="1"/>
</dbReference>
<dbReference type="SMART" id="SM00480">
    <property type="entry name" value="POL3Bc"/>
    <property type="match status" value="1"/>
</dbReference>
<dbReference type="PANTHER" id="PTHR30478:SF0">
    <property type="entry name" value="BETA SLIDING CLAMP"/>
    <property type="match status" value="1"/>
</dbReference>
<feature type="domain" description="DNA polymerase III beta sliding clamp N-terminal" evidence="10">
    <location>
        <begin position="12"/>
        <end position="128"/>
    </location>
</feature>
<dbReference type="GO" id="GO:0005737">
    <property type="term" value="C:cytoplasm"/>
    <property type="evidence" value="ECO:0007669"/>
    <property type="project" value="UniProtKB-SubCell"/>
</dbReference>
<evidence type="ECO:0000256" key="8">
    <source>
        <dbReference type="ARBA" id="ARBA00023125"/>
    </source>
</evidence>
<evidence type="ECO:0000256" key="9">
    <source>
        <dbReference type="PIRNR" id="PIRNR000804"/>
    </source>
</evidence>
<keyword evidence="6 9" id="KW-0235">DNA replication</keyword>
<dbReference type="Pfam" id="PF00712">
    <property type="entry name" value="DNA_pol3_beta"/>
    <property type="match status" value="1"/>
</dbReference>
<dbReference type="CDD" id="cd00140">
    <property type="entry name" value="beta_clamp"/>
    <property type="match status" value="1"/>
</dbReference>
<comment type="subunit">
    <text evidence="9">Forms a ring-shaped head-to-tail homodimer around DNA.</text>
</comment>
<dbReference type="PANTHER" id="PTHR30478">
    <property type="entry name" value="DNA POLYMERASE III SUBUNIT BETA"/>
    <property type="match status" value="1"/>
</dbReference>
<evidence type="ECO:0000256" key="4">
    <source>
        <dbReference type="ARBA" id="ARBA00022679"/>
    </source>
</evidence>
<keyword evidence="8" id="KW-0238">DNA-binding</keyword>
<dbReference type="Proteomes" id="UP000261739">
    <property type="component" value="Unassembled WGS sequence"/>
</dbReference>
<evidence type="ECO:0000313" key="14">
    <source>
        <dbReference type="Proteomes" id="UP000261739"/>
    </source>
</evidence>
<dbReference type="STRING" id="863239.GCA_000213935_00183"/>
<dbReference type="InterPro" id="IPR022634">
    <property type="entry name" value="DNA_polIII_beta_N"/>
</dbReference>
<proteinExistence type="inferred from homology"/>
<dbReference type="InterPro" id="IPR046938">
    <property type="entry name" value="DNA_clamp_sf"/>
</dbReference>
<evidence type="ECO:0000256" key="6">
    <source>
        <dbReference type="ARBA" id="ARBA00022705"/>
    </source>
</evidence>
<evidence type="ECO:0000259" key="12">
    <source>
        <dbReference type="Pfam" id="PF02768"/>
    </source>
</evidence>
<reference evidence="13 14" key="1">
    <citation type="journal article" date="2018" name="Nat. Biotechnol.">
        <title>A standardized bacterial taxonomy based on genome phylogeny substantially revises the tree of life.</title>
        <authorList>
            <person name="Parks D.H."/>
            <person name="Chuvochina M."/>
            <person name="Waite D.W."/>
            <person name="Rinke C."/>
            <person name="Skarshewski A."/>
            <person name="Chaumeil P.A."/>
            <person name="Hugenholtz P."/>
        </authorList>
    </citation>
    <scope>NUCLEOTIDE SEQUENCE [LARGE SCALE GENOMIC DNA]</scope>
    <source>
        <strain evidence="13">UBA11247</strain>
    </source>
</reference>
<protein>
    <recommendedName>
        <fullName evidence="9">Beta sliding clamp</fullName>
    </recommendedName>
</protein>
<evidence type="ECO:0000313" key="13">
    <source>
        <dbReference type="EMBL" id="HCT15127.1"/>
    </source>
</evidence>
<comment type="caution">
    <text evidence="13">The sequence shown here is derived from an EMBL/GenBank/DDBJ whole genome shotgun (WGS) entry which is preliminary data.</text>
</comment>
<dbReference type="PIRSF" id="PIRSF000804">
    <property type="entry name" value="DNA_pol_III_b"/>
    <property type="match status" value="1"/>
</dbReference>
<keyword evidence="3 9" id="KW-0963">Cytoplasm</keyword>
<comment type="function">
    <text evidence="9">Confers DNA tethering and processivity to DNA polymerases and other proteins. Acts as a clamp, forming a ring around DNA (a reaction catalyzed by the clamp-loading complex) which diffuses in an ATP-independent manner freely and bidirectionally along dsDNA. Initially characterized for its ability to contact the catalytic subunit of DNA polymerase III (Pol III), a complex, multichain enzyme responsible for most of the replicative synthesis in bacteria; Pol III exhibits 3'-5' exonuclease proofreading activity. The beta chain is required for initiation of replication as well as for processivity of DNA replication.</text>
</comment>
<dbReference type="InterPro" id="IPR022635">
    <property type="entry name" value="DNA_polIII_beta_C"/>
</dbReference>
<keyword evidence="4 9" id="KW-0808">Transferase</keyword>